<accession>A0A161Q4S1</accession>
<protein>
    <submittedName>
        <fullName evidence="1">Uncharacterized protein</fullName>
    </submittedName>
</protein>
<organism evidence="1 2">
    <name type="scientific">Tistrella mobilis</name>
    <dbReference type="NCBI Taxonomy" id="171437"/>
    <lineage>
        <taxon>Bacteria</taxon>
        <taxon>Pseudomonadati</taxon>
        <taxon>Pseudomonadota</taxon>
        <taxon>Alphaproteobacteria</taxon>
        <taxon>Geminicoccales</taxon>
        <taxon>Geminicoccaceae</taxon>
        <taxon>Tistrella</taxon>
    </lineage>
</organism>
<proteinExistence type="predicted"/>
<dbReference type="Proteomes" id="UP000075787">
    <property type="component" value="Unassembled WGS sequence"/>
</dbReference>
<dbReference type="AlphaFoldDB" id="A0A161Q4S1"/>
<dbReference type="GeneID" id="97242934"/>
<sequence>MKVQILDTEALRAISPQALAAYVRSEGWSRAAAYGLHGDVYTAPGRPDIILPRSEHLADYAGHMTRLIRIFSEMTGYDDLTTYRELSEADRDVIRIRSVGLSEDGTLPLDRGVRMIEKARDLVLAAACATRSPQVLYRAGANREAADYIKRVKLGQTEHGSYVLTLLAPVPPRLPPPQPLLDETWGTADEEPVERQVTQRLMAALIASRSAVERSMRGDAEAFEQAIGDGVSANLCEALAGLIDQSERLDIRLTWARTRPVPEIHRDVSFSKTDAGVLSEAARIFRLRAPVPDVTLHATVHQLKRDQDDIDGVVTLKAVIEDALRSVTVVLDPANYRLAVRAHENQTPIVVTGDLERSGQRWRLINPNVKAVSPEN</sequence>
<name>A0A161Q4S1_9PROT</name>
<evidence type="ECO:0000313" key="1">
    <source>
        <dbReference type="EMBL" id="KYO53444.1"/>
    </source>
</evidence>
<dbReference type="OrthoDB" id="7839994at2"/>
<dbReference type="RefSeq" id="WP_062763606.1">
    <property type="nucleotide sequence ID" value="NZ_CP121045.1"/>
</dbReference>
<reference evidence="1 2" key="1">
    <citation type="submission" date="2015-12" db="EMBL/GenBank/DDBJ databases">
        <title>Genome sequence of Tistrella mobilis MCCC 1A02139.</title>
        <authorList>
            <person name="Lu L."/>
            <person name="Lai Q."/>
            <person name="Shao Z."/>
            <person name="Qian P."/>
        </authorList>
    </citation>
    <scope>NUCLEOTIDE SEQUENCE [LARGE SCALE GENOMIC DNA]</scope>
    <source>
        <strain evidence="1 2">MCCC 1A02139</strain>
    </source>
</reference>
<gene>
    <name evidence="1" type="ORF">AUP44_03620</name>
</gene>
<comment type="caution">
    <text evidence="1">The sequence shown here is derived from an EMBL/GenBank/DDBJ whole genome shotgun (WGS) entry which is preliminary data.</text>
</comment>
<evidence type="ECO:0000313" key="2">
    <source>
        <dbReference type="Proteomes" id="UP000075787"/>
    </source>
</evidence>
<dbReference type="EMBL" id="LPZR01000113">
    <property type="protein sequence ID" value="KYO53444.1"/>
    <property type="molecule type" value="Genomic_DNA"/>
</dbReference>